<evidence type="ECO:0000313" key="4">
    <source>
        <dbReference type="Proteomes" id="UP001224392"/>
    </source>
</evidence>
<dbReference type="InterPro" id="IPR003010">
    <property type="entry name" value="C-N_Hydrolase"/>
</dbReference>
<organism evidence="3 4">
    <name type="scientific">Biformimicrobium ophioploci</name>
    <dbReference type="NCBI Taxonomy" id="3036711"/>
    <lineage>
        <taxon>Bacteria</taxon>
        <taxon>Pseudomonadati</taxon>
        <taxon>Pseudomonadota</taxon>
        <taxon>Gammaproteobacteria</taxon>
        <taxon>Cellvibrionales</taxon>
        <taxon>Microbulbiferaceae</taxon>
        <taxon>Biformimicrobium</taxon>
    </lineage>
</organism>
<dbReference type="Pfam" id="PF00795">
    <property type="entry name" value="CN_hydrolase"/>
    <property type="match status" value="1"/>
</dbReference>
<evidence type="ECO:0000259" key="2">
    <source>
        <dbReference type="PROSITE" id="PS50263"/>
    </source>
</evidence>
<comment type="caution">
    <text evidence="3">The sequence shown here is derived from an EMBL/GenBank/DDBJ whole genome shotgun (WGS) entry which is preliminary data.</text>
</comment>
<accession>A0ABQ6LW41</accession>
<reference evidence="3 4" key="1">
    <citation type="submission" date="2023-04" db="EMBL/GenBank/DDBJ databases">
        <title>Marinobulbifer ophiurae gen. nov., sp. Nov., isolate from tissue of brittle star Ophioplocus japonicus.</title>
        <authorList>
            <person name="Kawano K."/>
            <person name="Sawayama S."/>
            <person name="Nakagawa S."/>
        </authorList>
    </citation>
    <scope>NUCLEOTIDE SEQUENCE [LARGE SCALE GENOMIC DNA]</scope>
    <source>
        <strain evidence="3 4">NKW57</strain>
    </source>
</reference>
<sequence>MEMLRVAALQFATGSCAEENLATCLRMIDAAAVQGAKLLVLPEFCNHISWYRDQAHAWQEALEPEGGFLQAIAARALRHRIHILINVSLRRRHPAISVTSILYGPDGTCLGEADKQGLMGHENDFFVPAKEAGKVIDTGIGRIGIFACRDGISFEPARRLALMGADLLCNSLNSFAFDEASLHVPARAAENRLYLVAANKVGPLVPGEELGMVSRLTAIPQALLYGAGESQVVQPDGRALRRAPRAQEAVLIADLPPAAERRRLRGAGLLPRRPEIYRSLLQAPLQANGESATRTAEAIEVALVRPLGEGRAALAHVEELLQQLPASTQLALLPERFAQTGEHPVAAAVIRERLQAICQARNLQVCTSLVEGDAHVGVLLDGSGVRLQQPQLHVERGCGDALLTAELEWGRVAILVGDDCLSPELAKMAALAGAHCLLLPCAAPDTRVARGAANGTLDLALLLAARAAENRLCLAACAGSAEGMLATLEREFTLMSPWPSRRFDGNINAPLRTPQSGETTLQVLHPRAAENKMISANTDLLRDRPLQSCAALLRREEEIACAD</sequence>
<evidence type="ECO:0000256" key="1">
    <source>
        <dbReference type="ARBA" id="ARBA00022801"/>
    </source>
</evidence>
<protein>
    <recommendedName>
        <fullName evidence="2">CN hydrolase domain-containing protein</fullName>
    </recommendedName>
</protein>
<dbReference type="PANTHER" id="PTHR43674:SF16">
    <property type="entry name" value="CARBON-NITROGEN FAMILY, PUTATIVE (AFU_ORTHOLOGUE AFUA_5G02350)-RELATED"/>
    <property type="match status" value="1"/>
</dbReference>
<dbReference type="InterPro" id="IPR050345">
    <property type="entry name" value="Aliph_Amidase/BUP"/>
</dbReference>
<dbReference type="PROSITE" id="PS51257">
    <property type="entry name" value="PROKAR_LIPOPROTEIN"/>
    <property type="match status" value="1"/>
</dbReference>
<dbReference type="Gene3D" id="3.60.110.10">
    <property type="entry name" value="Carbon-nitrogen hydrolase"/>
    <property type="match status" value="2"/>
</dbReference>
<dbReference type="PROSITE" id="PS50263">
    <property type="entry name" value="CN_HYDROLASE"/>
    <property type="match status" value="1"/>
</dbReference>
<proteinExistence type="predicted"/>
<keyword evidence="4" id="KW-1185">Reference proteome</keyword>
<keyword evidence="1" id="KW-0378">Hydrolase</keyword>
<feature type="domain" description="CN hydrolase" evidence="2">
    <location>
        <begin position="4"/>
        <end position="257"/>
    </location>
</feature>
<dbReference type="CDD" id="cd07197">
    <property type="entry name" value="nitrilase"/>
    <property type="match status" value="1"/>
</dbReference>
<name>A0ABQ6LW41_9GAMM</name>
<dbReference type="PANTHER" id="PTHR43674">
    <property type="entry name" value="NITRILASE C965.09-RELATED"/>
    <property type="match status" value="1"/>
</dbReference>
<dbReference type="SUPFAM" id="SSF56317">
    <property type="entry name" value="Carbon-nitrogen hydrolase"/>
    <property type="match status" value="2"/>
</dbReference>
<evidence type="ECO:0000313" key="3">
    <source>
        <dbReference type="EMBL" id="GMG86321.1"/>
    </source>
</evidence>
<gene>
    <name evidence="3" type="ORF">MNKW57_06420</name>
</gene>
<dbReference type="InterPro" id="IPR036526">
    <property type="entry name" value="C-N_Hydrolase_sf"/>
</dbReference>
<dbReference type="EMBL" id="BSYJ01000001">
    <property type="protein sequence ID" value="GMG86321.1"/>
    <property type="molecule type" value="Genomic_DNA"/>
</dbReference>
<dbReference type="Proteomes" id="UP001224392">
    <property type="component" value="Unassembled WGS sequence"/>
</dbReference>